<dbReference type="NCBIfam" id="NF041568">
    <property type="entry name" value="Jag_EloR"/>
    <property type="match status" value="1"/>
</dbReference>
<dbReference type="GO" id="GO:0008360">
    <property type="term" value="P:regulation of cell shape"/>
    <property type="evidence" value="ECO:0007669"/>
    <property type="project" value="UniProtKB-KW"/>
</dbReference>
<dbReference type="GO" id="GO:0003723">
    <property type="term" value="F:RNA binding"/>
    <property type="evidence" value="ECO:0007669"/>
    <property type="project" value="UniProtKB-UniRule"/>
</dbReference>
<dbReference type="HAMAP" id="MF_00867">
    <property type="entry name" value="KhpB"/>
    <property type="match status" value="1"/>
</dbReference>
<sequence>MPSKIKVQAKEVADAIAKGLKELGLRRDQVEVTVLETPKKGFLGIGSRPAVVELRQKRWTSGNLDAQIYMDVPKRKSKPSRGGRNGRKDRNEARGNRRNSRRPERAASYEPREKAPKANEPQMLPCDAIRNAVIPENLHAPMQEAKEYLDKVLTHMGVKTENLNVWWDEKQQRILLTFDCDHPAIVIGKEGKTLEAIQYLCTLALSRHFDKPISVITDTQNYWRKAEDKIDAEIEKGIDMIKHGHSVFRFRPMSAQLRRYIHRAVEGNEFVSTASEGEGKWRKVTFRPTAKATEAFNANKAPADFVPGVIGEDKPEETSVQTPAQEAVAQAEAEQAVQANYEAASCCAGETCGEHCSCHCHEEEAPAAETAQEMAHENLSSTVADDAQGGTCQAEIARNCGEGEVQVGCSCEKTYEETKTAEADAPAAEAVTVEETVTVTVETAAEQPAAQEEAQGGTCQAEMARNCQPGEEQHACSCGPLFETPAQTEENK</sequence>
<dbReference type="GO" id="GO:0009252">
    <property type="term" value="P:peptidoglycan biosynthetic process"/>
    <property type="evidence" value="ECO:0007669"/>
    <property type="project" value="UniProtKB-UniRule"/>
</dbReference>
<comment type="caution">
    <text evidence="4">Lacks conserved residue(s) required for the propagation of feature annotation.</text>
</comment>
<dbReference type="InterPro" id="IPR038008">
    <property type="entry name" value="Jag_KH"/>
</dbReference>
<dbReference type="CDD" id="cd02414">
    <property type="entry name" value="KH-II_Jag"/>
    <property type="match status" value="1"/>
</dbReference>
<dbReference type="InterPro" id="IPR036867">
    <property type="entry name" value="R3H_dom_sf"/>
</dbReference>
<evidence type="ECO:0000256" key="4">
    <source>
        <dbReference type="HAMAP-Rule" id="MF_00867"/>
    </source>
</evidence>
<reference evidence="7" key="1">
    <citation type="journal article" date="2020" name="J. ISSAAS">
        <title>Lactobacilli and other gastrointestinal microbiota of Peromyscus leucopus, reservoir host for agents of Lyme disease and other zoonoses in North America.</title>
        <authorList>
            <person name="Milovic A."/>
            <person name="Bassam K."/>
            <person name="Shao H."/>
            <person name="Chatzistamou I."/>
            <person name="Tufts D.M."/>
            <person name="Diuk-Wasser M."/>
            <person name="Barbour A.G."/>
        </authorList>
    </citation>
    <scope>NUCLEOTIDE SEQUENCE</scope>
    <source>
        <strain evidence="7">LL30</strain>
    </source>
</reference>
<dbReference type="Gene3D" id="3.30.30.80">
    <property type="entry name" value="probable RNA-binding protein from clostridium symbiosum atcc 14940"/>
    <property type="match status" value="1"/>
</dbReference>
<dbReference type="PANTHER" id="PTHR35800">
    <property type="entry name" value="PROTEIN JAG"/>
    <property type="match status" value="1"/>
</dbReference>
<dbReference type="GO" id="GO:0005737">
    <property type="term" value="C:cytoplasm"/>
    <property type="evidence" value="ECO:0007669"/>
    <property type="project" value="UniProtKB-SubCell"/>
</dbReference>
<evidence type="ECO:0000256" key="5">
    <source>
        <dbReference type="SAM" id="MobiDB-lite"/>
    </source>
</evidence>
<feature type="compositionally biased region" description="Basic and acidic residues" evidence="5">
    <location>
        <begin position="86"/>
        <end position="117"/>
    </location>
</feature>
<dbReference type="InterPro" id="IPR032782">
    <property type="entry name" value="KhpB_N"/>
</dbReference>
<keyword evidence="1 4" id="KW-0133">Cell shape</keyword>
<name>A0A650EMZ8_9BACT</name>
<dbReference type="Gene3D" id="3.30.1370.50">
    <property type="entry name" value="R3H-like domain"/>
    <property type="match status" value="1"/>
</dbReference>
<dbReference type="InterPro" id="IPR038247">
    <property type="entry name" value="Jag_N_dom_sf"/>
</dbReference>
<protein>
    <recommendedName>
        <fullName evidence="4">RNA-binding protein KhpB</fullName>
    </recommendedName>
    <alternativeName>
        <fullName evidence="4">RNA-binding protein EloR</fullName>
    </alternativeName>
</protein>
<dbReference type="Pfam" id="PF14804">
    <property type="entry name" value="Jag_N"/>
    <property type="match status" value="1"/>
</dbReference>
<dbReference type="InterPro" id="IPR015946">
    <property type="entry name" value="KH_dom-like_a/b"/>
</dbReference>
<feature type="domain" description="R3H" evidence="6">
    <location>
        <begin position="224"/>
        <end position="290"/>
    </location>
</feature>
<dbReference type="Pfam" id="PF13083">
    <property type="entry name" value="KH_KhpA-B"/>
    <property type="match status" value="1"/>
</dbReference>
<keyword evidence="2 4" id="KW-0143">Chaperone</keyword>
<evidence type="ECO:0000256" key="1">
    <source>
        <dbReference type="ARBA" id="ARBA00022960"/>
    </source>
</evidence>
<dbReference type="PANTHER" id="PTHR35800:SF1">
    <property type="entry name" value="RNA-BINDING PROTEIN KHPB"/>
    <property type="match status" value="1"/>
</dbReference>
<evidence type="ECO:0000259" key="6">
    <source>
        <dbReference type="PROSITE" id="PS51061"/>
    </source>
</evidence>
<dbReference type="Pfam" id="PF01424">
    <property type="entry name" value="R3H"/>
    <property type="match status" value="1"/>
</dbReference>
<dbReference type="SMART" id="SM00393">
    <property type="entry name" value="R3H"/>
    <property type="match status" value="1"/>
</dbReference>
<dbReference type="Gene3D" id="3.30.300.20">
    <property type="match status" value="1"/>
</dbReference>
<keyword evidence="3 4" id="KW-0961">Cell wall biogenesis/degradation</keyword>
<evidence type="ECO:0000256" key="2">
    <source>
        <dbReference type="ARBA" id="ARBA00023186"/>
    </source>
</evidence>
<comment type="domain">
    <text evidence="4">Has an N-terminal Jag-N domain and 2 RNA-binding domains (KH and R3H).</text>
</comment>
<dbReference type="InterPro" id="IPR001374">
    <property type="entry name" value="R3H_dom"/>
</dbReference>
<evidence type="ECO:0000256" key="3">
    <source>
        <dbReference type="ARBA" id="ARBA00023316"/>
    </source>
</evidence>
<accession>A0A650EMZ8</accession>
<comment type="similarity">
    <text evidence="4">Belongs to the KhpB RNA-binding protein family.</text>
</comment>
<dbReference type="EMBL" id="MN577571">
    <property type="protein sequence ID" value="QGT50548.1"/>
    <property type="molecule type" value="Genomic_DNA"/>
</dbReference>
<keyword evidence="4" id="KW-0694">RNA-binding</keyword>
<dbReference type="SMART" id="SM01245">
    <property type="entry name" value="Jag_N"/>
    <property type="match status" value="1"/>
</dbReference>
<comment type="subunit">
    <text evidence="4">Forms a complex with KhpA.</text>
</comment>
<comment type="function">
    <text evidence="4">A probable RNA chaperone. Forms a complex with KhpA which binds to cellular RNA and controls its expression. Plays a role in peptidoglycan (PG) homeostasis and cell length regulation.</text>
</comment>
<dbReference type="PROSITE" id="PS51061">
    <property type="entry name" value="R3H"/>
    <property type="match status" value="1"/>
</dbReference>
<comment type="subcellular location">
    <subcellularLocation>
        <location evidence="4">Cytoplasm</location>
    </subcellularLocation>
</comment>
<evidence type="ECO:0000313" key="7">
    <source>
        <dbReference type="EMBL" id="QGT50548.1"/>
    </source>
</evidence>
<feature type="region of interest" description="Disordered" evidence="5">
    <location>
        <begin position="69"/>
        <end position="124"/>
    </location>
</feature>
<keyword evidence="4" id="KW-0963">Cytoplasm</keyword>
<dbReference type="GO" id="GO:0071555">
    <property type="term" value="P:cell wall organization"/>
    <property type="evidence" value="ECO:0007669"/>
    <property type="project" value="UniProtKB-KW"/>
</dbReference>
<gene>
    <name evidence="4" type="primary">khpB</name>
    <name evidence="4" type="synonym">eloR</name>
    <name evidence="7" type="ORF">Elusimicrob1349_0180</name>
</gene>
<organism evidence="7">
    <name type="scientific">uncultured Elusimicrobia bacterium</name>
    <dbReference type="NCBI Taxonomy" id="699876"/>
    <lineage>
        <taxon>Bacteria</taxon>
        <taxon>Pseudomonadati</taxon>
        <taxon>Elusimicrobiota</taxon>
        <taxon>Elusimicrobia</taxon>
        <taxon>environmental samples</taxon>
    </lineage>
</organism>
<dbReference type="InterPro" id="IPR039247">
    <property type="entry name" value="KhpB"/>
</dbReference>
<feature type="compositionally biased region" description="Basic residues" evidence="5">
    <location>
        <begin position="75"/>
        <end position="85"/>
    </location>
</feature>
<proteinExistence type="inferred from homology"/>
<dbReference type="AlphaFoldDB" id="A0A650EMZ8"/>